<feature type="compositionally biased region" description="Basic and acidic residues" evidence="1">
    <location>
        <begin position="86"/>
        <end position="101"/>
    </location>
</feature>
<accession>A0A9W4E2N7</accession>
<feature type="region of interest" description="Disordered" evidence="1">
    <location>
        <begin position="44"/>
        <end position="101"/>
    </location>
</feature>
<keyword evidence="3" id="KW-1185">Reference proteome</keyword>
<dbReference type="AlphaFoldDB" id="A0A9W4E2N7"/>
<dbReference type="Proteomes" id="UP001152519">
    <property type="component" value="Unassembled WGS sequence"/>
</dbReference>
<evidence type="ECO:0000256" key="1">
    <source>
        <dbReference type="SAM" id="MobiDB-lite"/>
    </source>
</evidence>
<comment type="caution">
    <text evidence="2">The sequence shown here is derived from an EMBL/GenBank/DDBJ whole genome shotgun (WGS) entry which is preliminary data.</text>
</comment>
<sequence>MLPFDSHTSGGLLGPAWRECLPTCRRLARCAGWNHIRLAGADMAGKQEGGVAERRAGRMPETARACPAVRDTGNAGRPGRIYHRSGQREGKRGRVRGDTRLSRAIGEPQVFPARGYDQ</sequence>
<dbReference type="EMBL" id="CAJSLV010000095">
    <property type="protein sequence ID" value="CAG6398015.1"/>
    <property type="molecule type" value="Genomic_DNA"/>
</dbReference>
<gene>
    <name evidence="2" type="ORF">SCOCK_620002</name>
</gene>
<protein>
    <submittedName>
        <fullName evidence="2">Uncharacterized protein</fullName>
    </submittedName>
</protein>
<reference evidence="2" key="1">
    <citation type="submission" date="2021-05" db="EMBL/GenBank/DDBJ databases">
        <authorList>
            <person name="Arsene-Ploetze F."/>
        </authorList>
    </citation>
    <scope>NUCLEOTIDE SEQUENCE</scope>
    <source>
        <strain evidence="2">DSM 42138</strain>
    </source>
</reference>
<organism evidence="2 3">
    <name type="scientific">Actinacidiphila cocklensis</name>
    <dbReference type="NCBI Taxonomy" id="887465"/>
    <lineage>
        <taxon>Bacteria</taxon>
        <taxon>Bacillati</taxon>
        <taxon>Actinomycetota</taxon>
        <taxon>Actinomycetes</taxon>
        <taxon>Kitasatosporales</taxon>
        <taxon>Streptomycetaceae</taxon>
        <taxon>Actinacidiphila</taxon>
    </lineage>
</organism>
<proteinExistence type="predicted"/>
<evidence type="ECO:0000313" key="3">
    <source>
        <dbReference type="Proteomes" id="UP001152519"/>
    </source>
</evidence>
<evidence type="ECO:0000313" key="2">
    <source>
        <dbReference type="EMBL" id="CAG6398015.1"/>
    </source>
</evidence>
<name>A0A9W4E2N7_9ACTN</name>